<dbReference type="InterPro" id="IPR036188">
    <property type="entry name" value="FAD/NAD-bd_sf"/>
</dbReference>
<evidence type="ECO:0000256" key="2">
    <source>
        <dbReference type="ARBA" id="ARBA00022630"/>
    </source>
</evidence>
<evidence type="ECO:0000256" key="3">
    <source>
        <dbReference type="ARBA" id="ARBA00022827"/>
    </source>
</evidence>
<evidence type="ECO:0000256" key="4">
    <source>
        <dbReference type="ARBA" id="ARBA00023002"/>
    </source>
</evidence>
<sequence>MPRLEKKKTMAKHKILIAGAGLGGLAAASFLMKEGHDVEVYEQAPKLEEVGAGIQISANAMHALRSLGLEEAITKVGVRPEAYEFRLHDTGELIQRFALSAEHERLHGAPYTQLHRADFHGILADRARAFKPDVVQLNKRATGFTETADGVTLNFADGSSAKGDILLGADGLKSVVRKQIVGEVPATYTGDAAWRIIVPVERLPKDFLPQVMSVFMGPGGHIVCYYLRGGALLNFVGIVETDEVSDESWTLKMPWEQLKADYAGWHPAIQTIIDKADKDKCYRWSLHNRLPIKNWSTERTTLLGDSAHATLPYLAQGAVMAIEDGAVLARALNMESDIAAALQLYQRNRIERTSRIVLQSSDNRRLFHLHSEAAIRAEFAKRDEGKDRNKWLYSYNPLTVELT</sequence>
<dbReference type="SUPFAM" id="SSF51905">
    <property type="entry name" value="FAD/NAD(P)-binding domain"/>
    <property type="match status" value="1"/>
</dbReference>
<keyword evidence="3" id="KW-0274">FAD</keyword>
<evidence type="ECO:0000256" key="5">
    <source>
        <dbReference type="ARBA" id="ARBA00023033"/>
    </source>
</evidence>
<comment type="cofactor">
    <cofactor evidence="1">
        <name>FAD</name>
        <dbReference type="ChEBI" id="CHEBI:57692"/>
    </cofactor>
</comment>
<dbReference type="AlphaFoldDB" id="A0A345ZZL7"/>
<name>A0A345ZZL7_9HYPH</name>
<evidence type="ECO:0000256" key="1">
    <source>
        <dbReference type="ARBA" id="ARBA00001974"/>
    </source>
</evidence>
<dbReference type="Pfam" id="PF01494">
    <property type="entry name" value="FAD_binding_3"/>
    <property type="match status" value="1"/>
</dbReference>
<dbReference type="PANTHER" id="PTHR13789:SF318">
    <property type="entry name" value="GERANYLGERANYL DIPHOSPHATE REDUCTASE"/>
    <property type="match status" value="1"/>
</dbReference>
<reference evidence="7 8" key="1">
    <citation type="submission" date="2018-07" db="EMBL/GenBank/DDBJ databases">
        <authorList>
            <person name="Quirk P.G."/>
            <person name="Krulwich T.A."/>
        </authorList>
    </citation>
    <scope>NUCLEOTIDE SEQUENCE [LARGE SCALE GENOMIC DNA]</scope>
    <source>
        <strain evidence="7 8">CC-BB4</strain>
    </source>
</reference>
<dbReference type="Proteomes" id="UP000254889">
    <property type="component" value="Chromosome"/>
</dbReference>
<dbReference type="GO" id="GO:0071949">
    <property type="term" value="F:FAD binding"/>
    <property type="evidence" value="ECO:0007669"/>
    <property type="project" value="InterPro"/>
</dbReference>
<dbReference type="Gene3D" id="3.50.50.60">
    <property type="entry name" value="FAD/NAD(P)-binding domain"/>
    <property type="match status" value="1"/>
</dbReference>
<dbReference type="PANTHER" id="PTHR13789">
    <property type="entry name" value="MONOOXYGENASE"/>
    <property type="match status" value="1"/>
</dbReference>
<dbReference type="InterPro" id="IPR050493">
    <property type="entry name" value="FAD-dep_Monooxygenase_BioMet"/>
</dbReference>
<dbReference type="PRINTS" id="PR00420">
    <property type="entry name" value="RNGMNOXGNASE"/>
</dbReference>
<dbReference type="OrthoDB" id="5499180at2"/>
<organism evidence="7 8">
    <name type="scientific">Pseudolabrys taiwanensis</name>
    <dbReference type="NCBI Taxonomy" id="331696"/>
    <lineage>
        <taxon>Bacteria</taxon>
        <taxon>Pseudomonadati</taxon>
        <taxon>Pseudomonadota</taxon>
        <taxon>Alphaproteobacteria</taxon>
        <taxon>Hyphomicrobiales</taxon>
        <taxon>Xanthobacteraceae</taxon>
        <taxon>Pseudolabrys</taxon>
    </lineage>
</organism>
<protein>
    <submittedName>
        <fullName evidence="7">Monooxygenase</fullName>
    </submittedName>
</protein>
<gene>
    <name evidence="7" type="ORF">DW352_18695</name>
</gene>
<proteinExistence type="predicted"/>
<keyword evidence="2" id="KW-0285">Flavoprotein</keyword>
<evidence type="ECO:0000313" key="7">
    <source>
        <dbReference type="EMBL" id="AXK82364.1"/>
    </source>
</evidence>
<dbReference type="SUPFAM" id="SSF54373">
    <property type="entry name" value="FAD-linked reductases, C-terminal domain"/>
    <property type="match status" value="1"/>
</dbReference>
<dbReference type="GO" id="GO:0004497">
    <property type="term" value="F:monooxygenase activity"/>
    <property type="evidence" value="ECO:0007669"/>
    <property type="project" value="UniProtKB-KW"/>
</dbReference>
<keyword evidence="4" id="KW-0560">Oxidoreductase</keyword>
<feature type="domain" description="FAD-binding" evidence="6">
    <location>
        <begin position="14"/>
        <end position="355"/>
    </location>
</feature>
<accession>A0A345ZZL7</accession>
<keyword evidence="5 7" id="KW-0503">Monooxygenase</keyword>
<dbReference type="EMBL" id="CP031417">
    <property type="protein sequence ID" value="AXK82364.1"/>
    <property type="molecule type" value="Genomic_DNA"/>
</dbReference>
<keyword evidence="8" id="KW-1185">Reference proteome</keyword>
<dbReference type="InterPro" id="IPR002938">
    <property type="entry name" value="FAD-bd"/>
</dbReference>
<evidence type="ECO:0000259" key="6">
    <source>
        <dbReference type="Pfam" id="PF01494"/>
    </source>
</evidence>
<dbReference type="KEGG" id="ptaw:DW352_18695"/>
<evidence type="ECO:0000313" key="8">
    <source>
        <dbReference type="Proteomes" id="UP000254889"/>
    </source>
</evidence>